<dbReference type="EMBL" id="CAKOGP040002348">
    <property type="protein sequence ID" value="CAJ1967870.1"/>
    <property type="molecule type" value="Genomic_DNA"/>
</dbReference>
<gene>
    <name evidence="1" type="ORF">CYCCA115_LOCUS16733</name>
    <name evidence="2" type="ORF">CYCCA115_LOCUS22976</name>
</gene>
<organism evidence="1 3">
    <name type="scientific">Cylindrotheca closterium</name>
    <dbReference type="NCBI Taxonomy" id="2856"/>
    <lineage>
        <taxon>Eukaryota</taxon>
        <taxon>Sar</taxon>
        <taxon>Stramenopiles</taxon>
        <taxon>Ochrophyta</taxon>
        <taxon>Bacillariophyta</taxon>
        <taxon>Bacillariophyceae</taxon>
        <taxon>Bacillariophycidae</taxon>
        <taxon>Bacillariales</taxon>
        <taxon>Bacillariaceae</taxon>
        <taxon>Cylindrotheca</taxon>
    </lineage>
</organism>
<dbReference type="AlphaFoldDB" id="A0AAD2JK24"/>
<accession>A0AAD2JK24</accession>
<keyword evidence="3" id="KW-1185">Reference proteome</keyword>
<name>A0AAD2JK24_9STRA</name>
<protein>
    <submittedName>
        <fullName evidence="1">Uncharacterized protein</fullName>
    </submittedName>
</protein>
<comment type="caution">
    <text evidence="1">The sequence shown here is derived from an EMBL/GenBank/DDBJ whole genome shotgun (WGS) entry which is preliminary data.</text>
</comment>
<dbReference type="EMBL" id="CAKOGP040001947">
    <property type="protein sequence ID" value="CAJ1957482.1"/>
    <property type="molecule type" value="Genomic_DNA"/>
</dbReference>
<dbReference type="Gene3D" id="1.10.287.1130">
    <property type="entry name" value="CytochromE C oxidase copper chaperone"/>
    <property type="match status" value="1"/>
</dbReference>
<dbReference type="Proteomes" id="UP001295423">
    <property type="component" value="Unassembled WGS sequence"/>
</dbReference>
<dbReference type="SUPFAM" id="SSF47072">
    <property type="entry name" value="Cysteine alpha-hairpin motif"/>
    <property type="match status" value="2"/>
</dbReference>
<sequence>MSAASCKSETSIYRDCLKDSRRSGRKCTSQAKTLEACREKWRKENNVEHKFDGTRILPNHKCQPLNKKVQHCLKWKKGNESQCQTDIQNLKNCMAAEKGVLAAPTEGDKIWSDYKGSK</sequence>
<evidence type="ECO:0000313" key="1">
    <source>
        <dbReference type="EMBL" id="CAJ1957482.1"/>
    </source>
</evidence>
<dbReference type="InterPro" id="IPR009069">
    <property type="entry name" value="Cys_alpha_HP_mot_SF"/>
</dbReference>
<reference evidence="1" key="1">
    <citation type="submission" date="2023-08" db="EMBL/GenBank/DDBJ databases">
        <authorList>
            <person name="Audoor S."/>
            <person name="Bilcke G."/>
        </authorList>
    </citation>
    <scope>NUCLEOTIDE SEQUENCE</scope>
</reference>
<evidence type="ECO:0000313" key="3">
    <source>
        <dbReference type="Proteomes" id="UP001295423"/>
    </source>
</evidence>
<evidence type="ECO:0000313" key="2">
    <source>
        <dbReference type="EMBL" id="CAJ1967870.1"/>
    </source>
</evidence>
<proteinExistence type="predicted"/>